<dbReference type="Proteomes" id="UP001071478">
    <property type="component" value="Unassembled WGS sequence"/>
</dbReference>
<reference evidence="4" key="1">
    <citation type="submission" date="2022-11" db="EMBL/GenBank/DDBJ databases">
        <title>Corynebacterium sp. isolated from Penguins.</title>
        <authorList>
            <person name="Sedlar K."/>
            <person name="Svec P."/>
        </authorList>
    </citation>
    <scope>NUCLEOTIDE SEQUENCE</scope>
    <source>
        <strain evidence="4">P7374</strain>
    </source>
</reference>
<gene>
    <name evidence="4" type="ORF">OS129_01515</name>
</gene>
<evidence type="ECO:0000256" key="2">
    <source>
        <dbReference type="SAM" id="SignalP"/>
    </source>
</evidence>
<dbReference type="PROSITE" id="PS51257">
    <property type="entry name" value="PROKAR_LIPOPROTEIN"/>
    <property type="match status" value="1"/>
</dbReference>
<feature type="region of interest" description="Disordered" evidence="1">
    <location>
        <begin position="80"/>
        <end position="109"/>
    </location>
</feature>
<dbReference type="EMBL" id="JAPMKU010000001">
    <property type="protein sequence ID" value="MCX7467562.1"/>
    <property type="molecule type" value="Genomic_DNA"/>
</dbReference>
<proteinExistence type="predicted"/>
<evidence type="ECO:0000256" key="1">
    <source>
        <dbReference type="SAM" id="MobiDB-lite"/>
    </source>
</evidence>
<organism evidence="4 5">
    <name type="scientific">Corynebacterium pygosceleis</name>
    <dbReference type="NCBI Taxonomy" id="2800406"/>
    <lineage>
        <taxon>Bacteria</taxon>
        <taxon>Bacillati</taxon>
        <taxon>Actinomycetota</taxon>
        <taxon>Actinomycetes</taxon>
        <taxon>Mycobacteriales</taxon>
        <taxon>Corynebacteriaceae</taxon>
        <taxon>Corynebacterium</taxon>
    </lineage>
</organism>
<feature type="domain" description="DUF4439" evidence="3">
    <location>
        <begin position="169"/>
        <end position="291"/>
    </location>
</feature>
<dbReference type="RefSeq" id="WP_248167193.1">
    <property type="nucleotide sequence ID" value="NZ_JALNJA010000001.1"/>
</dbReference>
<dbReference type="SUPFAM" id="SSF47240">
    <property type="entry name" value="Ferritin-like"/>
    <property type="match status" value="1"/>
</dbReference>
<accession>A0A9Q4C6X8</accession>
<name>A0A9Q4C6X8_9CORY</name>
<feature type="signal peptide" evidence="2">
    <location>
        <begin position="1"/>
        <end position="25"/>
    </location>
</feature>
<evidence type="ECO:0000313" key="4">
    <source>
        <dbReference type="EMBL" id="MCX7467562.1"/>
    </source>
</evidence>
<dbReference type="Gene3D" id="1.20.1260.10">
    <property type="match status" value="1"/>
</dbReference>
<dbReference type="InterPro" id="IPR009078">
    <property type="entry name" value="Ferritin-like_SF"/>
</dbReference>
<evidence type="ECO:0000313" key="5">
    <source>
        <dbReference type="Proteomes" id="UP001071478"/>
    </source>
</evidence>
<dbReference type="InterPro" id="IPR012347">
    <property type="entry name" value="Ferritin-like"/>
</dbReference>
<feature type="chain" id="PRO_5040143470" evidence="2">
    <location>
        <begin position="26"/>
        <end position="309"/>
    </location>
</feature>
<sequence length="309" mass="31596">MKRCNFRHRLAAPVTALLLAGGLSGCHITPTPEPDPALSALSADAHADVSVLSGTDPRGAEARERHAAELDGEIRRLCGHREDGSVPESCDLPQTTERDPSTGGDPSAVLPGSAEFIIGKLGEIPTESVPRVARMHAELAVLAGTTPDPSTAVREMDPGSGGGSVDVDAAREALDWEYSAIYGLGVAQAWADPEVAEVIGRSIEGHRDLAEALRGLLATVPDADPPVPAAGYTVASGAETPEDPASALAAAVRIDTDSALMWQAAAGAAEGALWRTWCVLAGSTSVLTAVPLLDAAGTDPAAAGLFDLP</sequence>
<dbReference type="Pfam" id="PF14530">
    <property type="entry name" value="DUF4439"/>
    <property type="match status" value="1"/>
</dbReference>
<dbReference type="InterPro" id="IPR029447">
    <property type="entry name" value="DUF4439"/>
</dbReference>
<dbReference type="AlphaFoldDB" id="A0A9Q4C6X8"/>
<comment type="caution">
    <text evidence="4">The sequence shown here is derived from an EMBL/GenBank/DDBJ whole genome shotgun (WGS) entry which is preliminary data.</text>
</comment>
<evidence type="ECO:0000259" key="3">
    <source>
        <dbReference type="Pfam" id="PF14530"/>
    </source>
</evidence>
<keyword evidence="2" id="KW-0732">Signal</keyword>
<protein>
    <submittedName>
        <fullName evidence="4">DUF4439 domain-containing protein</fullName>
    </submittedName>
</protein>